<evidence type="ECO:0000313" key="3">
    <source>
        <dbReference type="EMBL" id="MBM6698958.1"/>
    </source>
</evidence>
<dbReference type="AlphaFoldDB" id="A0A939B8Z7"/>
<dbReference type="SUPFAM" id="SSF54001">
    <property type="entry name" value="Cysteine proteinases"/>
    <property type="match status" value="2"/>
</dbReference>
<dbReference type="InterPro" id="IPR002931">
    <property type="entry name" value="Transglutaminase-like"/>
</dbReference>
<feature type="domain" description="Transglutaminase-like" evidence="2">
    <location>
        <begin position="582"/>
        <end position="630"/>
    </location>
</feature>
<organism evidence="3 4">
    <name type="scientific">Bifidobacterium pullorum subsp. saeculare</name>
    <dbReference type="NCBI Taxonomy" id="78257"/>
    <lineage>
        <taxon>Bacteria</taxon>
        <taxon>Bacillati</taxon>
        <taxon>Actinomycetota</taxon>
        <taxon>Actinomycetes</taxon>
        <taxon>Bifidobacteriales</taxon>
        <taxon>Bifidobacteriaceae</taxon>
        <taxon>Bifidobacterium</taxon>
    </lineage>
</organism>
<keyword evidence="4" id="KW-1185">Reference proteome</keyword>
<dbReference type="SUPFAM" id="SSF49373">
    <property type="entry name" value="Invasin/intimin cell-adhesion fragments"/>
    <property type="match status" value="1"/>
</dbReference>
<evidence type="ECO:0000313" key="4">
    <source>
        <dbReference type="Proteomes" id="UP000718821"/>
    </source>
</evidence>
<dbReference type="Gene3D" id="3.10.620.30">
    <property type="match status" value="1"/>
</dbReference>
<protein>
    <submittedName>
        <fullName evidence="3">Transglutaminase domain-containing protein</fullName>
    </submittedName>
</protein>
<sequence>MPILSPALADYAARRLAARGPELAAAAVALPESLQGDRRTLMALLMGTLPLTDLTDRPADTLLDYVDHALTLRATMPWTRALPEDVFVHYVFWPRVNNERLEPCRERIFDDLADRVEGLDAARAVVETNTWCAEHLTYSPSDERTLGPYGTLNRGVGRCGEESTLLVHALRAIGIPARQVYTPRWAHCDDNHAWVEALVDGTWRFLGACEPEERLDRGWFDRAASRAMLVHARVFCDYTTGTVDASADAGCRGGVLLENLTASYAPTTPLEVTVRRADGSPAAGALVAFELPNGAELFPLATLAADADGRARLELGRGTVLVHASLDGDFGETIADTAACGADGTATASVTLDGRIAADATSPQAADTSATLPQGWRPMTFAAPAGGPSRAADATPEERQASAARAAGAERRRVARLARFADEALRRAEADGLTDPDVPRLLRQAGGNWPVVEAFLAAAGDEADRMLRIRLLTALSAKDLCDVSGAVLEDALGGAMAVRGFAADALAKLPEGERLGMVVDHVLDPRVAHEELAGDRRALQRMIDDTGRGLARRQPRALCALLDSYATVPSCEEVPPVAASTFLTARRGTAEEAALAFVAICRALGVPARLDPVTGQPQWFDGTAFVDARRAGSASDAPRAGLVPFALVAPDAARPPRHGVDFTLGRLGATGHGTDWTTLDLGRTPWHDGRMELTLAPGDYRLVTTVRLPDGGQLAAVRRFALGAGSPVTRMPLAFREPREDQLLERLPLEDLPLTGADGAATSLTPLAADGPAVLFVLDAHGSEPSMHVLDELIQLGADDPAALTAVRPVLALTPADAPVAEALAGMLARLPFETRPWHCDARTAERLARTSFVDPSKTPLIVALAPGDDEAGAYARYACSGYNVGSVALAVRLAAR</sequence>
<name>A0A939B8Z7_9BIFI</name>
<dbReference type="EMBL" id="JACLYU010000001">
    <property type="protein sequence ID" value="MBM6698958.1"/>
    <property type="molecule type" value="Genomic_DNA"/>
</dbReference>
<accession>A0A939B8Z7</accession>
<dbReference type="PANTHER" id="PTHR35532">
    <property type="entry name" value="SIMILAR TO POLYHYDROXYALKANOATE DEPOLYMERASE"/>
    <property type="match status" value="1"/>
</dbReference>
<comment type="caution">
    <text evidence="3">The sequence shown here is derived from an EMBL/GenBank/DDBJ whole genome shotgun (WGS) entry which is preliminary data.</text>
</comment>
<dbReference type="RefSeq" id="WP_204467280.1">
    <property type="nucleotide sequence ID" value="NZ_JACLYU010000001.1"/>
</dbReference>
<dbReference type="SMART" id="SM00460">
    <property type="entry name" value="TGc"/>
    <property type="match status" value="2"/>
</dbReference>
<feature type="domain" description="Transglutaminase-like" evidence="2">
    <location>
        <begin position="151"/>
        <end position="210"/>
    </location>
</feature>
<evidence type="ECO:0000259" key="2">
    <source>
        <dbReference type="SMART" id="SM00460"/>
    </source>
</evidence>
<proteinExistence type="predicted"/>
<dbReference type="InterPro" id="IPR038765">
    <property type="entry name" value="Papain-like_cys_pep_sf"/>
</dbReference>
<reference evidence="3" key="2">
    <citation type="journal article" date="2021" name="Sci. Rep.">
        <title>The distribution of antibiotic resistance genes in chicken gut microbiota commensals.</title>
        <authorList>
            <person name="Juricova H."/>
            <person name="Matiasovicova J."/>
            <person name="Kubasova T."/>
            <person name="Cejkova D."/>
            <person name="Rychlik I."/>
        </authorList>
    </citation>
    <scope>NUCLEOTIDE SEQUENCE</scope>
    <source>
        <strain evidence="3">An836</strain>
    </source>
</reference>
<feature type="compositionally biased region" description="Polar residues" evidence="1">
    <location>
        <begin position="361"/>
        <end position="372"/>
    </location>
</feature>
<reference evidence="3" key="1">
    <citation type="submission" date="2020-08" db="EMBL/GenBank/DDBJ databases">
        <authorList>
            <person name="Cejkova D."/>
            <person name="Kubasova T."/>
            <person name="Jahodarova E."/>
            <person name="Rychlik I."/>
        </authorList>
    </citation>
    <scope>NUCLEOTIDE SEQUENCE</scope>
    <source>
        <strain evidence="3">An836</strain>
    </source>
</reference>
<dbReference type="Proteomes" id="UP000718821">
    <property type="component" value="Unassembled WGS sequence"/>
</dbReference>
<feature type="region of interest" description="Disordered" evidence="1">
    <location>
        <begin position="361"/>
        <end position="396"/>
    </location>
</feature>
<dbReference type="Gene3D" id="2.60.40.1120">
    <property type="entry name" value="Carboxypeptidase-like, regulatory domain"/>
    <property type="match status" value="1"/>
</dbReference>
<dbReference type="PANTHER" id="PTHR35532:SF5">
    <property type="entry name" value="CARBOHYDRATE-BINDING DOMAIN-CONTAINING PROTEIN"/>
    <property type="match status" value="1"/>
</dbReference>
<evidence type="ECO:0000256" key="1">
    <source>
        <dbReference type="SAM" id="MobiDB-lite"/>
    </source>
</evidence>
<dbReference type="Pfam" id="PF01841">
    <property type="entry name" value="Transglut_core"/>
    <property type="match status" value="2"/>
</dbReference>
<dbReference type="InterPro" id="IPR008964">
    <property type="entry name" value="Invasin/intimin_cell_adhesion"/>
</dbReference>
<gene>
    <name evidence="3" type="ORF">H7U32_01170</name>
</gene>